<proteinExistence type="predicted"/>
<evidence type="ECO:0000313" key="1">
    <source>
        <dbReference type="EMBL" id="OGD65611.1"/>
    </source>
</evidence>
<accession>A0A1F5EE26</accession>
<organism evidence="1 2">
    <name type="scientific">Candidatus Berkelbacteria bacterium RIFOXYA2_FULL_43_10</name>
    <dbReference type="NCBI Taxonomy" id="1797472"/>
    <lineage>
        <taxon>Bacteria</taxon>
        <taxon>Candidatus Berkelbacteria</taxon>
    </lineage>
</organism>
<protein>
    <submittedName>
        <fullName evidence="1">Uncharacterized protein</fullName>
    </submittedName>
</protein>
<sequence>MDEGKEVGVDRGETQNYRAEISQLIHNAFHDRYNNLLRSIELGGLSMYGPTFRAARDDGMELSSEEEATLGRAENLETDIREGIKQSGITEDDRKRYASLTESSEATRNDVEFLKQYLDKVEVVYQSLLRKGYTDDHIRQ</sequence>
<dbReference type="Proteomes" id="UP000178583">
    <property type="component" value="Unassembled WGS sequence"/>
</dbReference>
<reference evidence="1 2" key="1">
    <citation type="journal article" date="2016" name="Nat. Commun.">
        <title>Thousands of microbial genomes shed light on interconnected biogeochemical processes in an aquifer system.</title>
        <authorList>
            <person name="Anantharaman K."/>
            <person name="Brown C.T."/>
            <person name="Hug L.A."/>
            <person name="Sharon I."/>
            <person name="Castelle C.J."/>
            <person name="Probst A.J."/>
            <person name="Thomas B.C."/>
            <person name="Singh A."/>
            <person name="Wilkins M.J."/>
            <person name="Karaoz U."/>
            <person name="Brodie E.L."/>
            <person name="Williams K.H."/>
            <person name="Hubbard S.S."/>
            <person name="Banfield J.F."/>
        </authorList>
    </citation>
    <scope>NUCLEOTIDE SEQUENCE [LARGE SCALE GENOMIC DNA]</scope>
</reference>
<evidence type="ECO:0000313" key="2">
    <source>
        <dbReference type="Proteomes" id="UP000178583"/>
    </source>
</evidence>
<dbReference type="EMBL" id="MEZY01000009">
    <property type="protein sequence ID" value="OGD65611.1"/>
    <property type="molecule type" value="Genomic_DNA"/>
</dbReference>
<dbReference type="AlphaFoldDB" id="A0A1F5EE26"/>
<comment type="caution">
    <text evidence="1">The sequence shown here is derived from an EMBL/GenBank/DDBJ whole genome shotgun (WGS) entry which is preliminary data.</text>
</comment>
<gene>
    <name evidence="1" type="ORF">A2215_03290</name>
</gene>
<dbReference type="STRING" id="1797472.A2215_03290"/>
<name>A0A1F5EE26_9BACT</name>